<comment type="caution">
    <text evidence="5">The sequence shown here is derived from an EMBL/GenBank/DDBJ whole genome shotgun (WGS) entry which is preliminary data.</text>
</comment>
<dbReference type="InterPro" id="IPR045136">
    <property type="entry name" value="Iah1-like"/>
</dbReference>
<dbReference type="Pfam" id="PF13472">
    <property type="entry name" value="Lipase_GDSL_2"/>
    <property type="match status" value="1"/>
</dbReference>
<sequence length="601" mass="67621">MLDLDDDPELLRAAMELLDALEDPPTAPTQDQNEALEVSASSEALEAQPPLKKRAVSSLTRQRQRIHELKEQVQQLEDELKAQKRACKQTGALSVARRERQELWKAIVLRQKRAHERAEAQCAKLREQIETRFRLGDDETRALLARPGYQGQIPRSVDLSTLQIPIEETLARLRTLSLHTNVAFGAKCFNDGSQCCNDVQVTRNGEHGAVIDTKNAWVVPFSVDEVNRSLWKFMKRMYMTVPEPVYQADSQPTDDSIITTYYFPAKTDEPAYQAREITGKFRTDDESDVIVTVFQVESIDSNENKFSVYEIWWMRAQEISTKAGEQLTQVQSCMRTGEDEEDSNMRPQLLLLGDSITEYGSNWQNDGWICLLLNRFNRSADVCQRGMGGYTTQWFMDVVLATLLHDLATRLYPALITLWLGANDAALLDGPAYKQHVPLATYKAHLHAMVAAFKEKAPQAHILLITPPAVDDEVRRKVSGGKLDRSNAAAGEYARACVEVAIESGVESLDVYSIFNALPTAERNALLVDGLHLSKKGNHVVEEHLAAVIKSKFPALQKQLEQWEFPAFHTDQEVSPAQVAPSTSSSALSAPMTWWKWWLGN</sequence>
<dbReference type="FunFam" id="3.40.50.1110:FF:000002">
    <property type="entry name" value="isoamyl acetate-hydrolyzing esterase 1 homolog"/>
    <property type="match status" value="1"/>
</dbReference>
<dbReference type="CDD" id="cd01838">
    <property type="entry name" value="Isoamyl_acetate_hydrolase_like"/>
    <property type="match status" value="1"/>
</dbReference>
<evidence type="ECO:0000313" key="6">
    <source>
        <dbReference type="Proteomes" id="UP000794436"/>
    </source>
</evidence>
<dbReference type="AlphaFoldDB" id="A0A8K1CB85"/>
<protein>
    <recommendedName>
        <fullName evidence="4">SGNH hydrolase-type esterase domain-containing protein</fullName>
    </recommendedName>
</protein>
<evidence type="ECO:0000259" key="4">
    <source>
        <dbReference type="Pfam" id="PF13472"/>
    </source>
</evidence>
<feature type="region of interest" description="Disordered" evidence="3">
    <location>
        <begin position="23"/>
        <end position="52"/>
    </location>
</feature>
<evidence type="ECO:0000313" key="5">
    <source>
        <dbReference type="EMBL" id="TMW59869.1"/>
    </source>
</evidence>
<accession>A0A8K1CB85</accession>
<organism evidence="5 6">
    <name type="scientific">Pythium oligandrum</name>
    <name type="common">Mycoparasitic fungus</name>
    <dbReference type="NCBI Taxonomy" id="41045"/>
    <lineage>
        <taxon>Eukaryota</taxon>
        <taxon>Sar</taxon>
        <taxon>Stramenopiles</taxon>
        <taxon>Oomycota</taxon>
        <taxon>Peronosporomycetes</taxon>
        <taxon>Pythiales</taxon>
        <taxon>Pythiaceae</taxon>
        <taxon>Pythium</taxon>
    </lineage>
</organism>
<evidence type="ECO:0000256" key="1">
    <source>
        <dbReference type="ARBA" id="ARBA00022801"/>
    </source>
</evidence>
<dbReference type="Proteomes" id="UP000794436">
    <property type="component" value="Unassembled WGS sequence"/>
</dbReference>
<evidence type="ECO:0000256" key="3">
    <source>
        <dbReference type="SAM" id="MobiDB-lite"/>
    </source>
</evidence>
<dbReference type="InterPro" id="IPR013830">
    <property type="entry name" value="SGNH_hydro"/>
</dbReference>
<keyword evidence="2" id="KW-0175">Coiled coil</keyword>
<reference evidence="5" key="1">
    <citation type="submission" date="2019-03" db="EMBL/GenBank/DDBJ databases">
        <title>Long read genome sequence of the mycoparasitic Pythium oligandrum ATCC 38472 isolated from sugarbeet rhizosphere.</title>
        <authorList>
            <person name="Gaulin E."/>
        </authorList>
    </citation>
    <scope>NUCLEOTIDE SEQUENCE</scope>
    <source>
        <strain evidence="5">ATCC 38472_TT</strain>
    </source>
</reference>
<feature type="coiled-coil region" evidence="2">
    <location>
        <begin position="52"/>
        <end position="128"/>
    </location>
</feature>
<dbReference type="EMBL" id="SPLM01000109">
    <property type="protein sequence ID" value="TMW59869.1"/>
    <property type="molecule type" value="Genomic_DNA"/>
</dbReference>
<dbReference type="InterPro" id="IPR036514">
    <property type="entry name" value="SGNH_hydro_sf"/>
</dbReference>
<dbReference type="GO" id="GO:0016787">
    <property type="term" value="F:hydrolase activity"/>
    <property type="evidence" value="ECO:0007669"/>
    <property type="project" value="UniProtKB-KW"/>
</dbReference>
<dbReference type="Gene3D" id="3.40.50.1110">
    <property type="entry name" value="SGNH hydrolase"/>
    <property type="match status" value="1"/>
</dbReference>
<dbReference type="SUPFAM" id="SSF52266">
    <property type="entry name" value="SGNH hydrolase"/>
    <property type="match status" value="1"/>
</dbReference>
<gene>
    <name evidence="5" type="ORF">Poli38472_004938</name>
</gene>
<proteinExistence type="predicted"/>
<dbReference type="PANTHER" id="PTHR14209">
    <property type="entry name" value="ISOAMYL ACETATE-HYDROLYZING ESTERASE 1"/>
    <property type="match status" value="1"/>
</dbReference>
<evidence type="ECO:0000256" key="2">
    <source>
        <dbReference type="SAM" id="Coils"/>
    </source>
</evidence>
<dbReference type="OrthoDB" id="671439at2759"/>
<feature type="domain" description="SGNH hydrolase-type esterase" evidence="4">
    <location>
        <begin position="351"/>
        <end position="539"/>
    </location>
</feature>
<keyword evidence="1" id="KW-0378">Hydrolase</keyword>
<keyword evidence="6" id="KW-1185">Reference proteome</keyword>
<dbReference type="PANTHER" id="PTHR14209:SF19">
    <property type="entry name" value="ISOAMYL ACETATE-HYDROLYZING ESTERASE 1 HOMOLOG"/>
    <property type="match status" value="1"/>
</dbReference>
<name>A0A8K1CB85_PYTOL</name>